<keyword evidence="7" id="KW-1185">Reference proteome</keyword>
<sequence>MPPTDHHGSFLNRISIRRNQITSMDFKAVLIINRDASCFSKAPLDRLLPDHLDRTVKALDICNAITHGIELVRHWSRLAQIAVDALEQRPIVEGHVRRAKRALNTLLTSMMVDEKENSQLVGKSAERMWSIGRRGAAGPTTVNHNQKFMTRSFSTCVSKSWSASKQIQAMSTNLVAPRGGEPTGLALPVYIMSSILIQVIEKVASSLVEFADGFEFPVGDEKADEVAGQVAELADICRKMEDGLGPLQLQVRELFHRMVRSRAEKKNEKMSRSYGRTKPIPRKMLETTWIPTKKRSLWTFIVVDFECKMDNYVLAICVYMAETTMGDTTNNIAVSNI</sequence>
<keyword evidence="4" id="KW-0472">Membrane</keyword>
<dbReference type="STRING" id="35608.A0A2U1QD85"/>
<dbReference type="OrthoDB" id="1878996at2759"/>
<evidence type="ECO:0000256" key="3">
    <source>
        <dbReference type="ARBA" id="ARBA00022989"/>
    </source>
</evidence>
<evidence type="ECO:0000256" key="4">
    <source>
        <dbReference type="ARBA" id="ARBA00023136"/>
    </source>
</evidence>
<dbReference type="EMBL" id="PKPP01000207">
    <property type="protein sequence ID" value="PWA95975.1"/>
    <property type="molecule type" value="Genomic_DNA"/>
</dbReference>
<organism evidence="6 7">
    <name type="scientific">Artemisia annua</name>
    <name type="common">Sweet wormwood</name>
    <dbReference type="NCBI Taxonomy" id="35608"/>
    <lineage>
        <taxon>Eukaryota</taxon>
        <taxon>Viridiplantae</taxon>
        <taxon>Streptophyta</taxon>
        <taxon>Embryophyta</taxon>
        <taxon>Tracheophyta</taxon>
        <taxon>Spermatophyta</taxon>
        <taxon>Magnoliopsida</taxon>
        <taxon>eudicotyledons</taxon>
        <taxon>Gunneridae</taxon>
        <taxon>Pentapetalae</taxon>
        <taxon>asterids</taxon>
        <taxon>campanulids</taxon>
        <taxon>Asterales</taxon>
        <taxon>Asteraceae</taxon>
        <taxon>Asteroideae</taxon>
        <taxon>Anthemideae</taxon>
        <taxon>Artemisiinae</taxon>
        <taxon>Artemisia</taxon>
    </lineage>
</organism>
<evidence type="ECO:0000256" key="5">
    <source>
        <dbReference type="ARBA" id="ARBA00035114"/>
    </source>
</evidence>
<keyword evidence="2" id="KW-0812">Transmembrane</keyword>
<dbReference type="GO" id="GO:0016020">
    <property type="term" value="C:membrane"/>
    <property type="evidence" value="ECO:0007669"/>
    <property type="project" value="UniProtKB-SubCell"/>
</dbReference>
<evidence type="ECO:0000313" key="7">
    <source>
        <dbReference type="Proteomes" id="UP000245207"/>
    </source>
</evidence>
<accession>A0A2U1QD85</accession>
<comment type="similarity">
    <text evidence="5">Belongs to the ROH1 family.</text>
</comment>
<gene>
    <name evidence="6" type="ORF">CTI12_AA044340</name>
</gene>
<dbReference type="AlphaFoldDB" id="A0A2U1QD85"/>
<dbReference type="PANTHER" id="PTHR31509">
    <property type="entry name" value="BPS1-LIKE PROTEIN"/>
    <property type="match status" value="1"/>
</dbReference>
<protein>
    <submittedName>
        <fullName evidence="6">Uncharacterized protein</fullName>
    </submittedName>
</protein>
<reference evidence="6 7" key="1">
    <citation type="journal article" date="2018" name="Mol. Plant">
        <title>The genome of Artemisia annua provides insight into the evolution of Asteraceae family and artemisinin biosynthesis.</title>
        <authorList>
            <person name="Shen Q."/>
            <person name="Zhang L."/>
            <person name="Liao Z."/>
            <person name="Wang S."/>
            <person name="Yan T."/>
            <person name="Shi P."/>
            <person name="Liu M."/>
            <person name="Fu X."/>
            <person name="Pan Q."/>
            <person name="Wang Y."/>
            <person name="Lv Z."/>
            <person name="Lu X."/>
            <person name="Zhang F."/>
            <person name="Jiang W."/>
            <person name="Ma Y."/>
            <person name="Chen M."/>
            <person name="Hao X."/>
            <person name="Li L."/>
            <person name="Tang Y."/>
            <person name="Lv G."/>
            <person name="Zhou Y."/>
            <person name="Sun X."/>
            <person name="Brodelius P.E."/>
            <person name="Rose J.K.C."/>
            <person name="Tang K."/>
        </authorList>
    </citation>
    <scope>NUCLEOTIDE SEQUENCE [LARGE SCALE GENOMIC DNA]</scope>
    <source>
        <strain evidence="7">cv. Huhao1</strain>
        <tissue evidence="6">Leaf</tissue>
    </source>
</reference>
<evidence type="ECO:0000256" key="1">
    <source>
        <dbReference type="ARBA" id="ARBA00004167"/>
    </source>
</evidence>
<dbReference type="Pfam" id="PF05633">
    <property type="entry name" value="ROH1-like"/>
    <property type="match status" value="1"/>
</dbReference>
<evidence type="ECO:0000256" key="2">
    <source>
        <dbReference type="ARBA" id="ARBA00022692"/>
    </source>
</evidence>
<keyword evidence="3" id="KW-1133">Transmembrane helix</keyword>
<name>A0A2U1QD85_ARTAN</name>
<comment type="subcellular location">
    <subcellularLocation>
        <location evidence="1">Membrane</location>
        <topology evidence="1">Single-pass membrane protein</topology>
    </subcellularLocation>
</comment>
<comment type="caution">
    <text evidence="6">The sequence shown here is derived from an EMBL/GenBank/DDBJ whole genome shotgun (WGS) entry which is preliminary data.</text>
</comment>
<proteinExistence type="inferred from homology"/>
<dbReference type="InterPro" id="IPR008511">
    <property type="entry name" value="ROH1-like"/>
</dbReference>
<dbReference type="Proteomes" id="UP000245207">
    <property type="component" value="Unassembled WGS sequence"/>
</dbReference>
<evidence type="ECO:0000313" key="6">
    <source>
        <dbReference type="EMBL" id="PWA95975.1"/>
    </source>
</evidence>